<dbReference type="GO" id="GO:0051301">
    <property type="term" value="P:cell division"/>
    <property type="evidence" value="ECO:0007669"/>
    <property type="project" value="UniProtKB-KW"/>
</dbReference>
<comment type="caution">
    <text evidence="14">The sequence shown here is derived from an EMBL/GenBank/DDBJ whole genome shotgun (WGS) entry which is preliminary data.</text>
</comment>
<dbReference type="Pfam" id="PF18075">
    <property type="entry name" value="FtsX_ECD"/>
    <property type="match status" value="1"/>
</dbReference>
<keyword evidence="6 11" id="KW-0812">Transmembrane</keyword>
<feature type="domain" description="FtsX extracellular" evidence="13">
    <location>
        <begin position="62"/>
        <end position="150"/>
    </location>
</feature>
<dbReference type="InterPro" id="IPR040690">
    <property type="entry name" value="FtsX_ECD"/>
</dbReference>
<feature type="domain" description="ABC3 transporter permease C-terminal" evidence="12">
    <location>
        <begin position="192"/>
        <end position="304"/>
    </location>
</feature>
<proteinExistence type="inferred from homology"/>
<keyword evidence="9 10" id="KW-0131">Cell cycle</keyword>
<comment type="similarity">
    <text evidence="2 10">Belongs to the ABC-4 integral membrane protein family. FtsX subfamily.</text>
</comment>
<dbReference type="InterPro" id="IPR058204">
    <property type="entry name" value="FtsX_firmicutes-type"/>
</dbReference>
<dbReference type="GO" id="GO:0005886">
    <property type="term" value="C:plasma membrane"/>
    <property type="evidence" value="ECO:0007669"/>
    <property type="project" value="UniProtKB-SubCell"/>
</dbReference>
<keyword evidence="5 10" id="KW-0132">Cell division</keyword>
<keyword evidence="8 10" id="KW-0472">Membrane</keyword>
<gene>
    <name evidence="14" type="ORF">HXK23_00290</name>
</gene>
<dbReference type="EMBL" id="JABZGT010000003">
    <property type="protein sequence ID" value="MBF4808662.1"/>
    <property type="molecule type" value="Genomic_DNA"/>
</dbReference>
<name>A0A930W3P4_9ACTN</name>
<dbReference type="Pfam" id="PF02687">
    <property type="entry name" value="FtsX"/>
    <property type="match status" value="1"/>
</dbReference>
<evidence type="ECO:0000256" key="4">
    <source>
        <dbReference type="ARBA" id="ARBA00022475"/>
    </source>
</evidence>
<evidence type="ECO:0000256" key="6">
    <source>
        <dbReference type="ARBA" id="ARBA00022692"/>
    </source>
</evidence>
<evidence type="ECO:0000256" key="9">
    <source>
        <dbReference type="ARBA" id="ARBA00023306"/>
    </source>
</evidence>
<reference evidence="14" key="1">
    <citation type="submission" date="2020-04" db="EMBL/GenBank/DDBJ databases">
        <title>Deep metagenomics examines the oral microbiome during advanced dental caries in children, revealing novel taxa and co-occurrences with host molecules.</title>
        <authorList>
            <person name="Baker J.L."/>
            <person name="Morton J.T."/>
            <person name="Dinis M."/>
            <person name="Alvarez R."/>
            <person name="Tran N.C."/>
            <person name="Knight R."/>
            <person name="Edlund A."/>
        </authorList>
    </citation>
    <scope>NUCLEOTIDE SEQUENCE</scope>
    <source>
        <strain evidence="14">JCVI_22A_bin.2</strain>
    </source>
</reference>
<dbReference type="AlphaFoldDB" id="A0A930W3P4"/>
<evidence type="ECO:0000256" key="8">
    <source>
        <dbReference type="ARBA" id="ARBA00023136"/>
    </source>
</evidence>
<dbReference type="Gene3D" id="3.30.70.3040">
    <property type="match status" value="1"/>
</dbReference>
<evidence type="ECO:0000259" key="12">
    <source>
        <dbReference type="Pfam" id="PF02687"/>
    </source>
</evidence>
<feature type="transmembrane region" description="Helical" evidence="11">
    <location>
        <begin position="27"/>
        <end position="51"/>
    </location>
</feature>
<evidence type="ECO:0000256" key="10">
    <source>
        <dbReference type="PIRNR" id="PIRNR003097"/>
    </source>
</evidence>
<evidence type="ECO:0000256" key="11">
    <source>
        <dbReference type="SAM" id="Phobius"/>
    </source>
</evidence>
<dbReference type="PANTHER" id="PTHR47755">
    <property type="entry name" value="CELL DIVISION PROTEIN FTSX"/>
    <property type="match status" value="1"/>
</dbReference>
<evidence type="ECO:0000256" key="3">
    <source>
        <dbReference type="ARBA" id="ARBA00021907"/>
    </source>
</evidence>
<dbReference type="InterPro" id="IPR003838">
    <property type="entry name" value="ABC3_permease_C"/>
</dbReference>
<feature type="transmembrane region" description="Helical" evidence="11">
    <location>
        <begin position="241"/>
        <end position="263"/>
    </location>
</feature>
<keyword evidence="4 10" id="KW-1003">Cell membrane</keyword>
<comment type="subcellular location">
    <subcellularLocation>
        <location evidence="1">Cell membrane</location>
        <topology evidence="1">Multi-pass membrane protein</topology>
    </subcellularLocation>
</comment>
<evidence type="ECO:0000256" key="5">
    <source>
        <dbReference type="ARBA" id="ARBA00022618"/>
    </source>
</evidence>
<dbReference type="NCBIfam" id="NF038347">
    <property type="entry name" value="FtsX_Gpos"/>
    <property type="match status" value="1"/>
</dbReference>
<feature type="transmembrane region" description="Helical" evidence="11">
    <location>
        <begin position="183"/>
        <end position="208"/>
    </location>
</feature>
<dbReference type="PIRSF" id="PIRSF003097">
    <property type="entry name" value="FtsX"/>
    <property type="match status" value="1"/>
</dbReference>
<evidence type="ECO:0000313" key="15">
    <source>
        <dbReference type="Proteomes" id="UP000772566"/>
    </source>
</evidence>
<feature type="transmembrane region" description="Helical" evidence="11">
    <location>
        <begin position="283"/>
        <end position="305"/>
    </location>
</feature>
<evidence type="ECO:0000256" key="7">
    <source>
        <dbReference type="ARBA" id="ARBA00022989"/>
    </source>
</evidence>
<accession>A0A930W3P4</accession>
<dbReference type="Proteomes" id="UP000772566">
    <property type="component" value="Unassembled WGS sequence"/>
</dbReference>
<dbReference type="InterPro" id="IPR004513">
    <property type="entry name" value="FtsX"/>
</dbReference>
<protein>
    <recommendedName>
        <fullName evidence="3 10">Cell division protein FtsX</fullName>
    </recommendedName>
</protein>
<keyword evidence="7 11" id="KW-1133">Transmembrane helix</keyword>
<dbReference type="PANTHER" id="PTHR47755:SF1">
    <property type="entry name" value="CELL DIVISION PROTEIN FTSX"/>
    <property type="match status" value="1"/>
</dbReference>
<sequence>MATMGLSNFGYSLREAGSHFRRNWSTALGAIVTIFLSLFIIGLFILGSALIENMVGSVENRVTIQAFLSDDADQSAVTAFQQEVQSWDTVESVTYKSKDQALEEYRTTMSYRNASDAVSALDGQNPIPASLVIKLKDPKDVQDVAQRIASSSSFAAIADNKSNPSGDVQYGRETVERLFSVTAYIRIGAIGLVGLLVFVAFVFINNTIRLAINARRREIAIMRLVGASNGFIRGPFLMEGVLEALIGALLAIAVLVVGAHMLLPVMAESMTFLTFAIPTTVMLGMSGLLLLLGLLLGLFGSAIAMGRYLKA</sequence>
<evidence type="ECO:0000313" key="14">
    <source>
        <dbReference type="EMBL" id="MBF4808662.1"/>
    </source>
</evidence>
<evidence type="ECO:0000259" key="13">
    <source>
        <dbReference type="Pfam" id="PF18075"/>
    </source>
</evidence>
<evidence type="ECO:0000256" key="1">
    <source>
        <dbReference type="ARBA" id="ARBA00004651"/>
    </source>
</evidence>
<organism evidence="14 15">
    <name type="scientific">Lancefieldella parvula</name>
    <dbReference type="NCBI Taxonomy" id="1382"/>
    <lineage>
        <taxon>Bacteria</taxon>
        <taxon>Bacillati</taxon>
        <taxon>Actinomycetota</taxon>
        <taxon>Coriobacteriia</taxon>
        <taxon>Coriobacteriales</taxon>
        <taxon>Atopobiaceae</taxon>
        <taxon>Lancefieldella</taxon>
    </lineage>
</organism>
<evidence type="ECO:0000256" key="2">
    <source>
        <dbReference type="ARBA" id="ARBA00007379"/>
    </source>
</evidence>